<dbReference type="RefSeq" id="WP_358135151.1">
    <property type="nucleotide sequence ID" value="NZ_JBEZDH010000004.1"/>
</dbReference>
<keyword evidence="3" id="KW-0256">Endoplasmic reticulum</keyword>
<organism evidence="6 7">
    <name type="scientific">Micromonospora parva</name>
    <dbReference type="NCBI Taxonomy" id="1464048"/>
    <lineage>
        <taxon>Bacteria</taxon>
        <taxon>Bacillati</taxon>
        <taxon>Actinomycetota</taxon>
        <taxon>Actinomycetes</taxon>
        <taxon>Micromonosporales</taxon>
        <taxon>Micromonosporaceae</taxon>
        <taxon>Micromonospora</taxon>
    </lineage>
</organism>
<evidence type="ECO:0000313" key="7">
    <source>
        <dbReference type="Proteomes" id="UP001602287"/>
    </source>
</evidence>
<protein>
    <submittedName>
        <fullName evidence="6">Esterase/lipase family protein</fullName>
    </submittedName>
</protein>
<comment type="caution">
    <text evidence="6">The sequence shown here is derived from an EMBL/GenBank/DDBJ whole genome shotgun (WGS) entry which is preliminary data.</text>
</comment>
<keyword evidence="4" id="KW-0472">Membrane</keyword>
<dbReference type="Proteomes" id="UP001602287">
    <property type="component" value="Unassembled WGS sequence"/>
</dbReference>
<dbReference type="PANTHER" id="PTHR48182:SF2">
    <property type="entry name" value="PROTEIN SERAC1"/>
    <property type="match status" value="1"/>
</dbReference>
<dbReference type="PANTHER" id="PTHR48182">
    <property type="entry name" value="PROTEIN SERAC1"/>
    <property type="match status" value="1"/>
</dbReference>
<accession>A0ABW6VMY0</accession>
<feature type="domain" description="AB hydrolase-1" evidence="5">
    <location>
        <begin position="37"/>
        <end position="180"/>
    </location>
</feature>
<gene>
    <name evidence="6" type="ORF">ACFY3B_05255</name>
</gene>
<sequence length="315" mass="35221">MHRREDVVFTPVVRGQPGHDAPLLLHCHPGIADQKLILFLHGFGGRRYRTWGYLPGFLFEDCPDASVALYDYRSGSRALMPSSAIDLRDLARELADIIRDANFTRVVLIGHSMGGILAKAVVKELLESGSRCADDVPTIRRIAGVVLIATPQAGSLWVPPVLGAMTRNFRVLRTHSRFVSDLTETFRNRIDTSGRRANDPLYEVSIPTFGVIGLRDTLVDRLSSSLDLLRNQVKNVRATHKSIVKPKSRQDGAYAWILAKIQECFAAAYAGDAACRIDERVVQANRWSPSPRRQRLSIDSQKQLVWIDDPGREED</sequence>
<dbReference type="SUPFAM" id="SSF53474">
    <property type="entry name" value="alpha/beta-Hydrolases"/>
    <property type="match status" value="1"/>
</dbReference>
<name>A0ABW6VMY0_9ACTN</name>
<keyword evidence="7" id="KW-1185">Reference proteome</keyword>
<evidence type="ECO:0000256" key="4">
    <source>
        <dbReference type="ARBA" id="ARBA00023136"/>
    </source>
</evidence>
<dbReference type="Gene3D" id="3.40.50.1820">
    <property type="entry name" value="alpha/beta hydrolase"/>
    <property type="match status" value="1"/>
</dbReference>
<reference evidence="6 7" key="1">
    <citation type="submission" date="2024-10" db="EMBL/GenBank/DDBJ databases">
        <title>The Natural Products Discovery Center: Release of the First 8490 Sequenced Strains for Exploring Actinobacteria Biosynthetic Diversity.</title>
        <authorList>
            <person name="Kalkreuter E."/>
            <person name="Kautsar S.A."/>
            <person name="Yang D."/>
            <person name="Bader C.D."/>
            <person name="Teijaro C.N."/>
            <person name="Fluegel L."/>
            <person name="Davis C.M."/>
            <person name="Simpson J.R."/>
            <person name="Lauterbach L."/>
            <person name="Steele A.D."/>
            <person name="Gui C."/>
            <person name="Meng S."/>
            <person name="Li G."/>
            <person name="Viehrig K."/>
            <person name="Ye F."/>
            <person name="Su P."/>
            <person name="Kiefer A.F."/>
            <person name="Nichols A."/>
            <person name="Cepeda A.J."/>
            <person name="Yan W."/>
            <person name="Fan B."/>
            <person name="Jiang Y."/>
            <person name="Adhikari A."/>
            <person name="Zheng C.-J."/>
            <person name="Schuster L."/>
            <person name="Cowan T.M."/>
            <person name="Smanski M.J."/>
            <person name="Chevrette M.G."/>
            <person name="De Carvalho L.P.S."/>
            <person name="Shen B."/>
        </authorList>
    </citation>
    <scope>NUCLEOTIDE SEQUENCE [LARGE SCALE GENOMIC DNA]</scope>
    <source>
        <strain evidence="6 7">NPDC000140</strain>
    </source>
</reference>
<evidence type="ECO:0000256" key="2">
    <source>
        <dbReference type="ARBA" id="ARBA00004370"/>
    </source>
</evidence>
<evidence type="ECO:0000256" key="1">
    <source>
        <dbReference type="ARBA" id="ARBA00004240"/>
    </source>
</evidence>
<evidence type="ECO:0000259" key="5">
    <source>
        <dbReference type="Pfam" id="PF12697"/>
    </source>
</evidence>
<evidence type="ECO:0000256" key="3">
    <source>
        <dbReference type="ARBA" id="ARBA00022824"/>
    </source>
</evidence>
<proteinExistence type="predicted"/>
<dbReference type="EMBL" id="JBIAZM010000002">
    <property type="protein sequence ID" value="MFF5198998.1"/>
    <property type="molecule type" value="Genomic_DNA"/>
</dbReference>
<evidence type="ECO:0000313" key="6">
    <source>
        <dbReference type="EMBL" id="MFF5198998.1"/>
    </source>
</evidence>
<comment type="subcellular location">
    <subcellularLocation>
        <location evidence="1">Endoplasmic reticulum</location>
    </subcellularLocation>
    <subcellularLocation>
        <location evidence="2">Membrane</location>
    </subcellularLocation>
</comment>
<dbReference type="InterPro" id="IPR052374">
    <property type="entry name" value="SERAC1"/>
</dbReference>
<dbReference type="InterPro" id="IPR000073">
    <property type="entry name" value="AB_hydrolase_1"/>
</dbReference>
<dbReference type="InterPro" id="IPR029058">
    <property type="entry name" value="AB_hydrolase_fold"/>
</dbReference>
<dbReference type="Pfam" id="PF12697">
    <property type="entry name" value="Abhydrolase_6"/>
    <property type="match status" value="1"/>
</dbReference>